<dbReference type="EMBL" id="KN834031">
    <property type="protein sequence ID" value="KIK12972.1"/>
    <property type="molecule type" value="Genomic_DNA"/>
</dbReference>
<keyword evidence="8" id="KW-1185">Reference proteome</keyword>
<feature type="compositionally biased region" description="Low complexity" evidence="5">
    <location>
        <begin position="319"/>
        <end position="330"/>
    </location>
</feature>
<feature type="compositionally biased region" description="Polar residues" evidence="5">
    <location>
        <begin position="286"/>
        <end position="298"/>
    </location>
</feature>
<dbReference type="InterPro" id="IPR015381">
    <property type="entry name" value="XLF-like_N"/>
</dbReference>
<feature type="domain" description="XLF-like N-terminal" evidence="6">
    <location>
        <begin position="62"/>
        <end position="178"/>
    </location>
</feature>
<keyword evidence="4" id="KW-0539">Nucleus</keyword>
<evidence type="ECO:0000256" key="1">
    <source>
        <dbReference type="ARBA" id="ARBA00004123"/>
    </source>
</evidence>
<evidence type="ECO:0000313" key="8">
    <source>
        <dbReference type="Proteomes" id="UP000054018"/>
    </source>
</evidence>
<protein>
    <recommendedName>
        <fullName evidence="6">XLF-like N-terminal domain-containing protein</fullName>
    </recommendedName>
</protein>
<evidence type="ECO:0000256" key="3">
    <source>
        <dbReference type="ARBA" id="ARBA00023204"/>
    </source>
</evidence>
<feature type="region of interest" description="Disordered" evidence="5">
    <location>
        <begin position="274"/>
        <end position="378"/>
    </location>
</feature>
<dbReference type="HOGENOM" id="CLU_669329_0_0_1"/>
<comment type="subcellular location">
    <subcellularLocation>
        <location evidence="1">Nucleus</location>
    </subcellularLocation>
</comment>
<evidence type="ECO:0000256" key="4">
    <source>
        <dbReference type="ARBA" id="ARBA00023242"/>
    </source>
</evidence>
<sequence length="378" mass="42257">MIAPELSLSIGVEHSNTEVSVKDGTLEDYQTQQRPRCQRCPLRDIVVTGPFEHSKLLLSKEWLVKVDAQTSKPYLFKFYSSSVDPTCCFLITDTKKTWAEVLNNNQFARRWRECNERISSPFLDDDAEEAWRTRNLEILSRAHTLGTVSDLSFELAESKKADLAFELGCDTFKWRWDTIFVGHKASADILSQHLIMPLISVNHLAFSTPDVVGDLGVEDLEKAVDKIGRTARWTVDTHIKNALSKPRLATTLRRMTAVFNFISDLPKITTAIEVAPLQPREPTPKLSAQTEPSRSTGDYVTHAPSPVPSGARSRTATKLPLSSDTDSSPLRPAKKSRPSPASDEDSEEERKKLAAQIKSGAASIRGTRQPLRRGGRRF</sequence>
<reference evidence="8" key="2">
    <citation type="submission" date="2015-01" db="EMBL/GenBank/DDBJ databases">
        <title>Evolutionary Origins and Diversification of the Mycorrhizal Mutualists.</title>
        <authorList>
            <consortium name="DOE Joint Genome Institute"/>
            <consortium name="Mycorrhizal Genomics Consortium"/>
            <person name="Kohler A."/>
            <person name="Kuo A."/>
            <person name="Nagy L.G."/>
            <person name="Floudas D."/>
            <person name="Copeland A."/>
            <person name="Barry K.W."/>
            <person name="Cichocki N."/>
            <person name="Veneault-Fourrey C."/>
            <person name="LaButti K."/>
            <person name="Lindquist E.A."/>
            <person name="Lipzen A."/>
            <person name="Lundell T."/>
            <person name="Morin E."/>
            <person name="Murat C."/>
            <person name="Riley R."/>
            <person name="Ohm R."/>
            <person name="Sun H."/>
            <person name="Tunlid A."/>
            <person name="Henrissat B."/>
            <person name="Grigoriev I.V."/>
            <person name="Hibbett D.S."/>
            <person name="Martin F."/>
        </authorList>
    </citation>
    <scope>NUCLEOTIDE SEQUENCE [LARGE SCALE GENOMIC DNA]</scope>
    <source>
        <strain evidence="8">441</strain>
    </source>
</reference>
<evidence type="ECO:0000256" key="5">
    <source>
        <dbReference type="SAM" id="MobiDB-lite"/>
    </source>
</evidence>
<evidence type="ECO:0000259" key="6">
    <source>
        <dbReference type="Pfam" id="PF09302"/>
    </source>
</evidence>
<accession>A0A0C9YRP8</accession>
<proteinExistence type="predicted"/>
<dbReference type="Pfam" id="PF09302">
    <property type="entry name" value="XLF"/>
    <property type="match status" value="1"/>
</dbReference>
<name>A0A0C9YRP8_9AGAM</name>
<dbReference type="Gene3D" id="2.170.210.10">
    <property type="entry name" value="DNA double-strand break repair and VJ recombination XRCC4, N-terminal"/>
    <property type="match status" value="1"/>
</dbReference>
<dbReference type="GO" id="GO:0006303">
    <property type="term" value="P:double-strand break repair via nonhomologous end joining"/>
    <property type="evidence" value="ECO:0007669"/>
    <property type="project" value="UniProtKB-ARBA"/>
</dbReference>
<gene>
    <name evidence="7" type="ORF">PISMIDRAFT_31213</name>
</gene>
<dbReference type="Proteomes" id="UP000054018">
    <property type="component" value="Unassembled WGS sequence"/>
</dbReference>
<evidence type="ECO:0000256" key="2">
    <source>
        <dbReference type="ARBA" id="ARBA00022763"/>
    </source>
</evidence>
<reference evidence="7 8" key="1">
    <citation type="submission" date="2014-04" db="EMBL/GenBank/DDBJ databases">
        <authorList>
            <consortium name="DOE Joint Genome Institute"/>
            <person name="Kuo A."/>
            <person name="Kohler A."/>
            <person name="Costa M.D."/>
            <person name="Nagy L.G."/>
            <person name="Floudas D."/>
            <person name="Copeland A."/>
            <person name="Barry K.W."/>
            <person name="Cichocki N."/>
            <person name="Veneault-Fourrey C."/>
            <person name="LaButti K."/>
            <person name="Lindquist E.A."/>
            <person name="Lipzen A."/>
            <person name="Lundell T."/>
            <person name="Morin E."/>
            <person name="Murat C."/>
            <person name="Sun H."/>
            <person name="Tunlid A."/>
            <person name="Henrissat B."/>
            <person name="Grigoriev I.V."/>
            <person name="Hibbett D.S."/>
            <person name="Martin F."/>
            <person name="Nordberg H.P."/>
            <person name="Cantor M.N."/>
            <person name="Hua S.X."/>
        </authorList>
    </citation>
    <scope>NUCLEOTIDE SEQUENCE [LARGE SCALE GENOMIC DNA]</scope>
    <source>
        <strain evidence="7 8">441</strain>
    </source>
</reference>
<keyword evidence="2" id="KW-0227">DNA damage</keyword>
<dbReference type="OrthoDB" id="3184250at2759"/>
<organism evidence="7 8">
    <name type="scientific">Pisolithus microcarpus 441</name>
    <dbReference type="NCBI Taxonomy" id="765257"/>
    <lineage>
        <taxon>Eukaryota</taxon>
        <taxon>Fungi</taxon>
        <taxon>Dikarya</taxon>
        <taxon>Basidiomycota</taxon>
        <taxon>Agaricomycotina</taxon>
        <taxon>Agaricomycetes</taxon>
        <taxon>Agaricomycetidae</taxon>
        <taxon>Boletales</taxon>
        <taxon>Sclerodermatineae</taxon>
        <taxon>Pisolithaceae</taxon>
        <taxon>Pisolithus</taxon>
    </lineage>
</organism>
<evidence type="ECO:0000313" key="7">
    <source>
        <dbReference type="EMBL" id="KIK12972.1"/>
    </source>
</evidence>
<dbReference type="InterPro" id="IPR038051">
    <property type="entry name" value="XRCC4-like_N_sf"/>
</dbReference>
<dbReference type="GO" id="GO:0005634">
    <property type="term" value="C:nucleus"/>
    <property type="evidence" value="ECO:0007669"/>
    <property type="project" value="UniProtKB-SubCell"/>
</dbReference>
<dbReference type="STRING" id="765257.A0A0C9YRP8"/>
<keyword evidence="3" id="KW-0234">DNA repair</keyword>
<dbReference type="AlphaFoldDB" id="A0A0C9YRP8"/>